<dbReference type="AlphaFoldDB" id="A0A1Y3R129"/>
<proteinExistence type="predicted"/>
<accession>A0A1Y3R129</accession>
<organism evidence="2 3">
    <name type="scientific">Alistipes onderdonkii</name>
    <dbReference type="NCBI Taxonomy" id="328813"/>
    <lineage>
        <taxon>Bacteria</taxon>
        <taxon>Pseudomonadati</taxon>
        <taxon>Bacteroidota</taxon>
        <taxon>Bacteroidia</taxon>
        <taxon>Bacteroidales</taxon>
        <taxon>Rikenellaceae</taxon>
        <taxon>Alistipes</taxon>
    </lineage>
</organism>
<comment type="caution">
    <text evidence="2">The sequence shown here is derived from an EMBL/GenBank/DDBJ whole genome shotgun (WGS) entry which is preliminary data.</text>
</comment>
<evidence type="ECO:0000256" key="1">
    <source>
        <dbReference type="SAM" id="MobiDB-lite"/>
    </source>
</evidence>
<sequence length="90" mass="10155">MKTKTNGLRDYLKANRRASREAEIGNHDRPVNFSRVHKSKKVYDRKKLRADDKRHLPSSFPCGGRLAGSRGRNGFTPPPTILPTLGKNRG</sequence>
<dbReference type="OrthoDB" id="1047493at2"/>
<evidence type="ECO:0000313" key="3">
    <source>
        <dbReference type="Proteomes" id="UP000195772"/>
    </source>
</evidence>
<evidence type="ECO:0000313" key="2">
    <source>
        <dbReference type="EMBL" id="OUN04268.1"/>
    </source>
</evidence>
<name>A0A1Y3R129_9BACT</name>
<dbReference type="Proteomes" id="UP000195772">
    <property type="component" value="Unassembled WGS sequence"/>
</dbReference>
<protein>
    <submittedName>
        <fullName evidence="2">Uncharacterized protein</fullName>
    </submittedName>
</protein>
<dbReference type="EMBL" id="NFHB01000002">
    <property type="protein sequence ID" value="OUN04268.1"/>
    <property type="molecule type" value="Genomic_DNA"/>
</dbReference>
<gene>
    <name evidence="2" type="ORF">B5G41_02860</name>
</gene>
<dbReference type="RefSeq" id="WP_087401182.1">
    <property type="nucleotide sequence ID" value="NZ_NFHB01000002.1"/>
</dbReference>
<reference evidence="3" key="1">
    <citation type="submission" date="2017-04" db="EMBL/GenBank/DDBJ databases">
        <title>Function of individual gut microbiota members based on whole genome sequencing of pure cultures obtained from chicken caecum.</title>
        <authorList>
            <person name="Medvecky M."/>
            <person name="Cejkova D."/>
            <person name="Polansky O."/>
            <person name="Karasova D."/>
            <person name="Kubasova T."/>
            <person name="Cizek A."/>
            <person name="Rychlik I."/>
        </authorList>
    </citation>
    <scope>NUCLEOTIDE SEQUENCE [LARGE SCALE GENOMIC DNA]</scope>
    <source>
        <strain evidence="3">An90</strain>
    </source>
</reference>
<feature type="region of interest" description="Disordered" evidence="1">
    <location>
        <begin position="51"/>
        <end position="90"/>
    </location>
</feature>